<dbReference type="Gene3D" id="3.40.50.1460">
    <property type="match status" value="1"/>
</dbReference>
<dbReference type="PROSITE" id="PS50293">
    <property type="entry name" value="TPR_REGION"/>
    <property type="match status" value="3"/>
</dbReference>
<dbReference type="InterPro" id="IPR029030">
    <property type="entry name" value="Caspase-like_dom_sf"/>
</dbReference>
<keyword evidence="2 3" id="KW-0802">TPR repeat</keyword>
<proteinExistence type="predicted"/>
<evidence type="ECO:0000256" key="1">
    <source>
        <dbReference type="ARBA" id="ARBA00022737"/>
    </source>
</evidence>
<feature type="repeat" description="TPR" evidence="3">
    <location>
        <begin position="586"/>
        <end position="619"/>
    </location>
</feature>
<dbReference type="EMBL" id="ASPP01027226">
    <property type="protein sequence ID" value="ETO06332.1"/>
    <property type="molecule type" value="Genomic_DNA"/>
</dbReference>
<dbReference type="SMART" id="SM00028">
    <property type="entry name" value="TPR"/>
    <property type="match status" value="7"/>
</dbReference>
<dbReference type="Pfam" id="PF13424">
    <property type="entry name" value="TPR_12"/>
    <property type="match status" value="3"/>
</dbReference>
<dbReference type="PANTHER" id="PTHR45641">
    <property type="entry name" value="TETRATRICOPEPTIDE REPEAT PROTEIN (AFU_ORTHOLOGUE AFUA_6G03870)"/>
    <property type="match status" value="1"/>
</dbReference>
<dbReference type="SUPFAM" id="SSF52129">
    <property type="entry name" value="Caspase-like"/>
    <property type="match status" value="1"/>
</dbReference>
<dbReference type="OrthoDB" id="5986190at2759"/>
<organism evidence="4 5">
    <name type="scientific">Reticulomyxa filosa</name>
    <dbReference type="NCBI Taxonomy" id="46433"/>
    <lineage>
        <taxon>Eukaryota</taxon>
        <taxon>Sar</taxon>
        <taxon>Rhizaria</taxon>
        <taxon>Retaria</taxon>
        <taxon>Foraminifera</taxon>
        <taxon>Monothalamids</taxon>
        <taxon>Reticulomyxidae</taxon>
        <taxon>Reticulomyxa</taxon>
    </lineage>
</organism>
<feature type="repeat" description="TPR" evidence="3">
    <location>
        <begin position="544"/>
        <end position="577"/>
    </location>
</feature>
<feature type="repeat" description="TPR" evidence="3">
    <location>
        <begin position="628"/>
        <end position="661"/>
    </location>
</feature>
<accession>X6LYU9</accession>
<dbReference type="PROSITE" id="PS50005">
    <property type="entry name" value="TPR"/>
    <property type="match status" value="5"/>
</dbReference>
<sequence length="795" mass="91000">MPSFQVFVTIESKKYRLALTSLTIANLKDQIPKEKEEHMLIRITSNDGHIVETDEQVRNAVEKDDANFIAYLQRAQVKEWDEKAIEGYEVKNPLVLLAGAMRYEQEPYVEAAKQDLKILQQLFESAFESLTLNELEALIAKHCNALADRDNQNKDMYDGLIFVWCGYGGFGSSGHTLITSDGQSKALQSIQAELAIKTDHLRGKPKIFISIVEKKKKNPDYGVDDTLTICVSIAQQSVLCNEKKEYELIGSNFTRLFCQIVEKNMNKSVGCIVRQVTEMVSEFVQTAWSISTDVYLIPKSLGHKNNPEMLCFKKHWNKNWRKANVEAAKVVEQMQGKNEQGLIIVANNTLQWQKMTAPNASNTGNDSNTFVALISSDQTEKRVFGDYILYVIKQMKIILMDIHIDGNVYAIDCEVQCQNNVIITTQLFVTKKAIIDPKLRQSMPLIQWDSKVHYEIPVQFQAIEDIVEVCGKKKLFNEAIQHLQKHLQIAVDKLGFNYPYVAVSCNLIGITYSSKGEHDKAIEFFEKALDVLTNIFGIKYAFVAQLYHNLGITYSDKRQHDKSIEYYKKALEIRLDVLGLNHVDVAWSYHNTGAVYFNKGEYDKAIEYYEKSLKIRLNIFGIKHSDVADSYNSLGIAYKNASQYDKSIECHEKSLKIRLEIFEGQHSDVARSYNNLGISYKNKGKYDEAIECHQKSLEIRKKIFGNAEKLVGDSNWNLAVAFGQKGQHETARRYYEDAWKVYSMSLGEWNEETIQAKENIKILNFMHIPKLYLIGSPCYICFDSNTLLKFEQTFG</sequence>
<name>X6LYU9_RETFI</name>
<dbReference type="InterPro" id="IPR019734">
    <property type="entry name" value="TPR_rpt"/>
</dbReference>
<dbReference type="Gene3D" id="1.25.40.10">
    <property type="entry name" value="Tetratricopeptide repeat domain"/>
    <property type="match status" value="2"/>
</dbReference>
<reference evidence="4 5" key="1">
    <citation type="journal article" date="2013" name="Curr. Biol.">
        <title>The Genome of the Foraminiferan Reticulomyxa filosa.</title>
        <authorList>
            <person name="Glockner G."/>
            <person name="Hulsmann N."/>
            <person name="Schleicher M."/>
            <person name="Noegel A.A."/>
            <person name="Eichinger L."/>
            <person name="Gallinger C."/>
            <person name="Pawlowski J."/>
            <person name="Sierra R."/>
            <person name="Euteneuer U."/>
            <person name="Pillet L."/>
            <person name="Moustafa A."/>
            <person name="Platzer M."/>
            <person name="Groth M."/>
            <person name="Szafranski K."/>
            <person name="Schliwa M."/>
        </authorList>
    </citation>
    <scope>NUCLEOTIDE SEQUENCE [LARGE SCALE GENOMIC DNA]</scope>
</reference>
<dbReference type="Proteomes" id="UP000023152">
    <property type="component" value="Unassembled WGS sequence"/>
</dbReference>
<protein>
    <submittedName>
        <fullName evidence="4">Uncharacterized protein</fullName>
    </submittedName>
</protein>
<comment type="caution">
    <text evidence="4">The sequence shown here is derived from an EMBL/GenBank/DDBJ whole genome shotgun (WGS) entry which is preliminary data.</text>
</comment>
<dbReference type="SUPFAM" id="SSF81901">
    <property type="entry name" value="HCP-like"/>
    <property type="match status" value="1"/>
</dbReference>
<feature type="repeat" description="TPR" evidence="3">
    <location>
        <begin position="670"/>
        <end position="703"/>
    </location>
</feature>
<dbReference type="AlphaFoldDB" id="X6LYU9"/>
<dbReference type="PRINTS" id="PR00381">
    <property type="entry name" value="KINESINLIGHT"/>
</dbReference>
<evidence type="ECO:0000313" key="4">
    <source>
        <dbReference type="EMBL" id="ETO06332.1"/>
    </source>
</evidence>
<feature type="repeat" description="TPR" evidence="3">
    <location>
        <begin position="502"/>
        <end position="535"/>
    </location>
</feature>
<gene>
    <name evidence="4" type="ORF">RFI_31063</name>
</gene>
<evidence type="ECO:0000256" key="3">
    <source>
        <dbReference type="PROSITE-ProRule" id="PRU00339"/>
    </source>
</evidence>
<evidence type="ECO:0000313" key="5">
    <source>
        <dbReference type="Proteomes" id="UP000023152"/>
    </source>
</evidence>
<dbReference type="PANTHER" id="PTHR45641:SF19">
    <property type="entry name" value="NEPHROCYSTIN-3"/>
    <property type="match status" value="1"/>
</dbReference>
<evidence type="ECO:0000256" key="2">
    <source>
        <dbReference type="ARBA" id="ARBA00022803"/>
    </source>
</evidence>
<dbReference type="InterPro" id="IPR011990">
    <property type="entry name" value="TPR-like_helical_dom_sf"/>
</dbReference>
<keyword evidence="1" id="KW-0677">Repeat</keyword>
<keyword evidence="5" id="KW-1185">Reference proteome</keyword>